<dbReference type="Proteomes" id="UP000183018">
    <property type="component" value="Unassembled WGS sequence"/>
</dbReference>
<organism evidence="2 3">
    <name type="scientific">Phytopseudomonas argentinensis</name>
    <dbReference type="NCBI Taxonomy" id="289370"/>
    <lineage>
        <taxon>Bacteria</taxon>
        <taxon>Pseudomonadati</taxon>
        <taxon>Pseudomonadota</taxon>
        <taxon>Gammaproteobacteria</taxon>
        <taxon>Pseudomonadales</taxon>
        <taxon>Pseudomonadaceae</taxon>
        <taxon>Phytopseudomonas</taxon>
    </lineage>
</organism>
<sequence length="303" mass="33928">MGLLPWAGQALKLRGMESLRRQIEKQVHSLTGASLGVLDLDQPRFDAGLFGPESMVWKVHADFTSMMVGGISALLLQMLHPLALAGVWDHSTFRQDMIGRLRRTSLFVAGTTYGGRHDAEQLIDKVRRIHLQVVGQAPDGRPYAASDPDLLTWVHVSEVSQFLAGYLRYVDPQLPVAEQDRYYREVALIAERLGAQNVPKSSQAIDDYLQRMRPQLLCDERTREVVRLLYAAPVPNILAKPFGSLMMQAGVDLLPDWASELLGEHQAAWRRPVIRASVRRTAKLLRWAVVNSAAQRAARRVAP</sequence>
<evidence type="ECO:0000259" key="1">
    <source>
        <dbReference type="Pfam" id="PF09995"/>
    </source>
</evidence>
<evidence type="ECO:0000313" key="3">
    <source>
        <dbReference type="Proteomes" id="UP000183018"/>
    </source>
</evidence>
<dbReference type="InterPro" id="IPR018713">
    <property type="entry name" value="MPAB/Lcp_cat_dom"/>
</dbReference>
<protein>
    <submittedName>
        <fullName evidence="2">Uncharacterized conserved protein, DUF2236 family</fullName>
    </submittedName>
</protein>
<proteinExistence type="predicted"/>
<evidence type="ECO:0000313" key="2">
    <source>
        <dbReference type="EMBL" id="SFI59100.1"/>
    </source>
</evidence>
<name>A0A1I3JG77_9GAMM</name>
<dbReference type="Pfam" id="PF09995">
    <property type="entry name" value="MPAB_Lcp_cat"/>
    <property type="match status" value="1"/>
</dbReference>
<dbReference type="EMBL" id="FORC01000002">
    <property type="protein sequence ID" value="SFI59100.1"/>
    <property type="molecule type" value="Genomic_DNA"/>
</dbReference>
<reference evidence="3" key="1">
    <citation type="submission" date="2016-10" db="EMBL/GenBank/DDBJ databases">
        <authorList>
            <person name="Varghese N."/>
            <person name="Submissions S."/>
        </authorList>
    </citation>
    <scope>NUCLEOTIDE SEQUENCE [LARGE SCALE GENOMIC DNA]</scope>
    <source>
        <strain evidence="3">LMG 22563</strain>
    </source>
</reference>
<dbReference type="PANTHER" id="PTHR36151">
    <property type="entry name" value="BLR2777 PROTEIN"/>
    <property type="match status" value="1"/>
</dbReference>
<feature type="domain" description="ER-bound oxygenase mpaB/mpaB'/Rubber oxygenase catalytic" evidence="1">
    <location>
        <begin position="57"/>
        <end position="287"/>
    </location>
</feature>
<dbReference type="STRING" id="289370.SAMN05216602_1820"/>
<keyword evidence="3" id="KW-1185">Reference proteome</keyword>
<accession>A0A1I3JG77</accession>
<dbReference type="GO" id="GO:0016491">
    <property type="term" value="F:oxidoreductase activity"/>
    <property type="evidence" value="ECO:0007669"/>
    <property type="project" value="InterPro"/>
</dbReference>
<dbReference type="AlphaFoldDB" id="A0A1I3JG77"/>
<dbReference type="PANTHER" id="PTHR36151:SF3">
    <property type="entry name" value="ER-BOUND OXYGENASE MPAB_MPAB'_RUBBER OXYGENASE CATALYTIC DOMAIN-CONTAINING PROTEIN"/>
    <property type="match status" value="1"/>
</dbReference>
<gene>
    <name evidence="2" type="ORF">SAMN05216602_1820</name>
</gene>